<keyword evidence="8" id="KW-1185">Reference proteome</keyword>
<dbReference type="HOGENOM" id="CLU_000288_182_0_1"/>
<evidence type="ECO:0000313" key="8">
    <source>
        <dbReference type="Proteomes" id="UP000054321"/>
    </source>
</evidence>
<protein>
    <recommendedName>
        <fullName evidence="9">DUF676 domain-containing protein</fullName>
    </recommendedName>
</protein>
<keyword evidence="5" id="KW-0496">Mitochondrion</keyword>
<gene>
    <name evidence="7" type="ORF">OIDMADRAFT_119861</name>
</gene>
<evidence type="ECO:0000256" key="5">
    <source>
        <dbReference type="ARBA" id="ARBA00023128"/>
    </source>
</evidence>
<dbReference type="GO" id="GO:0005739">
    <property type="term" value="C:mitochondrion"/>
    <property type="evidence" value="ECO:0007669"/>
    <property type="project" value="UniProtKB-SubCell"/>
</dbReference>
<reference evidence="8" key="2">
    <citation type="submission" date="2015-01" db="EMBL/GenBank/DDBJ databases">
        <title>Evolutionary Origins and Diversification of the Mycorrhizal Mutualists.</title>
        <authorList>
            <consortium name="DOE Joint Genome Institute"/>
            <consortium name="Mycorrhizal Genomics Consortium"/>
            <person name="Kohler A."/>
            <person name="Kuo A."/>
            <person name="Nagy L.G."/>
            <person name="Floudas D."/>
            <person name="Copeland A."/>
            <person name="Barry K.W."/>
            <person name="Cichocki N."/>
            <person name="Veneault-Fourrey C."/>
            <person name="LaButti K."/>
            <person name="Lindquist E.A."/>
            <person name="Lipzen A."/>
            <person name="Lundell T."/>
            <person name="Morin E."/>
            <person name="Murat C."/>
            <person name="Riley R."/>
            <person name="Ohm R."/>
            <person name="Sun H."/>
            <person name="Tunlid A."/>
            <person name="Henrissat B."/>
            <person name="Grigoriev I.V."/>
            <person name="Hibbett D.S."/>
            <person name="Martin F."/>
        </authorList>
    </citation>
    <scope>NUCLEOTIDE SEQUENCE [LARGE SCALE GENOMIC DNA]</scope>
    <source>
        <strain evidence="8">Zn</strain>
    </source>
</reference>
<dbReference type="InParanoid" id="A0A0C3HJ94"/>
<sequence>IVFLHGLTGDREKTWTADNATKPWPKALLATDITNARIITYGYDADVAHWMKPAGQNTVREHAQNLVNDLCGLRARTKTSKQPVLFVAHSLGTLLDSTRGVAFMGTPNAGSDFEMFATAVANIIGLSFVKAPNTQLLEVLKGRSQVLANIKNGFLTMIRRRVQAGHPEIKIHAFVEELPVTATGHRVVTPESAVIPGYNSTTIPANHMNMTKFSKRSEVGYERILGRLMDWVSGIEDASGT</sequence>
<dbReference type="Gene3D" id="3.40.50.1820">
    <property type="entry name" value="alpha/beta hydrolase"/>
    <property type="match status" value="1"/>
</dbReference>
<dbReference type="PANTHER" id="PTHR48182:SF2">
    <property type="entry name" value="PROTEIN SERAC1"/>
    <property type="match status" value="1"/>
</dbReference>
<dbReference type="AlphaFoldDB" id="A0A0C3HJ94"/>
<evidence type="ECO:0000256" key="4">
    <source>
        <dbReference type="ARBA" id="ARBA00022824"/>
    </source>
</evidence>
<dbReference type="InterPro" id="IPR029058">
    <property type="entry name" value="AB_hydrolase_fold"/>
</dbReference>
<name>A0A0C3HJ94_OIDMZ</name>
<dbReference type="GO" id="GO:0005783">
    <property type="term" value="C:endoplasmic reticulum"/>
    <property type="evidence" value="ECO:0007669"/>
    <property type="project" value="UniProtKB-SubCell"/>
</dbReference>
<dbReference type="PANTHER" id="PTHR48182">
    <property type="entry name" value="PROTEIN SERAC1"/>
    <property type="match status" value="1"/>
</dbReference>
<keyword evidence="6" id="KW-0472">Membrane</keyword>
<dbReference type="GO" id="GO:0016020">
    <property type="term" value="C:membrane"/>
    <property type="evidence" value="ECO:0007669"/>
    <property type="project" value="UniProtKB-SubCell"/>
</dbReference>
<evidence type="ECO:0000256" key="1">
    <source>
        <dbReference type="ARBA" id="ARBA00004173"/>
    </source>
</evidence>
<dbReference type="Proteomes" id="UP000054321">
    <property type="component" value="Unassembled WGS sequence"/>
</dbReference>
<reference evidence="7 8" key="1">
    <citation type="submission" date="2014-04" db="EMBL/GenBank/DDBJ databases">
        <authorList>
            <consortium name="DOE Joint Genome Institute"/>
            <person name="Kuo A."/>
            <person name="Martino E."/>
            <person name="Perotto S."/>
            <person name="Kohler A."/>
            <person name="Nagy L.G."/>
            <person name="Floudas D."/>
            <person name="Copeland A."/>
            <person name="Barry K.W."/>
            <person name="Cichocki N."/>
            <person name="Veneault-Fourrey C."/>
            <person name="LaButti K."/>
            <person name="Lindquist E.A."/>
            <person name="Lipzen A."/>
            <person name="Lundell T."/>
            <person name="Morin E."/>
            <person name="Murat C."/>
            <person name="Sun H."/>
            <person name="Tunlid A."/>
            <person name="Henrissat B."/>
            <person name="Grigoriev I.V."/>
            <person name="Hibbett D.S."/>
            <person name="Martin F."/>
            <person name="Nordberg H.P."/>
            <person name="Cantor M.N."/>
            <person name="Hua S.X."/>
        </authorList>
    </citation>
    <scope>NUCLEOTIDE SEQUENCE [LARGE SCALE GENOMIC DNA]</scope>
    <source>
        <strain evidence="7 8">Zn</strain>
    </source>
</reference>
<keyword evidence="4" id="KW-0256">Endoplasmic reticulum</keyword>
<dbReference type="SUPFAM" id="SSF53474">
    <property type="entry name" value="alpha/beta-Hydrolases"/>
    <property type="match status" value="1"/>
</dbReference>
<evidence type="ECO:0000256" key="3">
    <source>
        <dbReference type="ARBA" id="ARBA00004370"/>
    </source>
</evidence>
<organism evidence="7 8">
    <name type="scientific">Oidiodendron maius (strain Zn)</name>
    <dbReference type="NCBI Taxonomy" id="913774"/>
    <lineage>
        <taxon>Eukaryota</taxon>
        <taxon>Fungi</taxon>
        <taxon>Dikarya</taxon>
        <taxon>Ascomycota</taxon>
        <taxon>Pezizomycotina</taxon>
        <taxon>Leotiomycetes</taxon>
        <taxon>Leotiomycetes incertae sedis</taxon>
        <taxon>Myxotrichaceae</taxon>
        <taxon>Oidiodendron</taxon>
    </lineage>
</organism>
<evidence type="ECO:0000256" key="2">
    <source>
        <dbReference type="ARBA" id="ARBA00004240"/>
    </source>
</evidence>
<evidence type="ECO:0000313" key="7">
    <source>
        <dbReference type="EMBL" id="KIN03120.1"/>
    </source>
</evidence>
<feature type="non-terminal residue" evidence="7">
    <location>
        <position position="1"/>
    </location>
</feature>
<dbReference type="EMBL" id="KN832874">
    <property type="protein sequence ID" value="KIN03120.1"/>
    <property type="molecule type" value="Genomic_DNA"/>
</dbReference>
<dbReference type="OrthoDB" id="427518at2759"/>
<evidence type="ECO:0008006" key="9">
    <source>
        <dbReference type="Google" id="ProtNLM"/>
    </source>
</evidence>
<comment type="subcellular location">
    <subcellularLocation>
        <location evidence="2">Endoplasmic reticulum</location>
    </subcellularLocation>
    <subcellularLocation>
        <location evidence="3">Membrane</location>
    </subcellularLocation>
    <subcellularLocation>
        <location evidence="1">Mitochondrion</location>
    </subcellularLocation>
</comment>
<proteinExistence type="predicted"/>
<accession>A0A0C3HJ94</accession>
<dbReference type="InterPro" id="IPR052374">
    <property type="entry name" value="SERAC1"/>
</dbReference>
<evidence type="ECO:0000256" key="6">
    <source>
        <dbReference type="ARBA" id="ARBA00023136"/>
    </source>
</evidence>